<feature type="compositionally biased region" description="Polar residues" evidence="1">
    <location>
        <begin position="664"/>
        <end position="682"/>
    </location>
</feature>
<dbReference type="OrthoDB" id="2966809at2759"/>
<keyword evidence="3" id="KW-1185">Reference proteome</keyword>
<name>A0A9W8J6H2_9AGAR</name>
<gene>
    <name evidence="2" type="ORF">H1R20_g10129</name>
</gene>
<feature type="region of interest" description="Disordered" evidence="1">
    <location>
        <begin position="101"/>
        <end position="137"/>
    </location>
</feature>
<feature type="compositionally biased region" description="Acidic residues" evidence="1">
    <location>
        <begin position="127"/>
        <end position="137"/>
    </location>
</feature>
<feature type="compositionally biased region" description="Polar residues" evidence="1">
    <location>
        <begin position="557"/>
        <end position="566"/>
    </location>
</feature>
<feature type="region of interest" description="Disordered" evidence="1">
    <location>
        <begin position="657"/>
        <end position="682"/>
    </location>
</feature>
<evidence type="ECO:0000313" key="3">
    <source>
        <dbReference type="Proteomes" id="UP001140091"/>
    </source>
</evidence>
<comment type="caution">
    <text evidence="2">The sequence shown here is derived from an EMBL/GenBank/DDBJ whole genome shotgun (WGS) entry which is preliminary data.</text>
</comment>
<dbReference type="EMBL" id="JANBPK010001041">
    <property type="protein sequence ID" value="KAJ2926953.1"/>
    <property type="molecule type" value="Genomic_DNA"/>
</dbReference>
<feature type="non-terminal residue" evidence="2">
    <location>
        <position position="1"/>
    </location>
</feature>
<accession>A0A9W8J6H2</accession>
<evidence type="ECO:0000256" key="1">
    <source>
        <dbReference type="SAM" id="MobiDB-lite"/>
    </source>
</evidence>
<protein>
    <submittedName>
        <fullName evidence="2">Uncharacterized protein</fullName>
    </submittedName>
</protein>
<feature type="region of interest" description="Disordered" evidence="1">
    <location>
        <begin position="556"/>
        <end position="585"/>
    </location>
</feature>
<dbReference type="AlphaFoldDB" id="A0A9W8J6H2"/>
<proteinExistence type="predicted"/>
<sequence>MRVHLDYPFNARFSRFIEIVNMTGADFVRLSEKDLGRLCDGEGPHLYDLTNFQQSLRPPVSPHVRDIFSLPPSPKLPQKPPDLCDPVSDLEFDFSEEQNVSTFDNTTSECSKPSCPIFPDQSPSDAMTDDDASDDESLASLPVQSLPLFTVVSSNLDAKPHDAESLIDLFSPLPPLPLSELDDSDSSDGTLSPDSRRMIHDVFDSPHLSTLSPLASPYHSDVENEVDLIGLGLPSNEATAAKPGEISIYSPIFSDVDFVDGHEALDAHDHPAVQETPRLIPTLPNDPPPLDIGQSFSPEHPQVAIDPCPPEVQFEVWAHCPDGGTYIPAEENPTRLPTAVDLENVLDPYPPVNFPSPEKWQKSLPRGEFHLSTSPPPLSEDHEFDPAYEFHANLDGESPESGGAGLSAFMSDLRSLDSSPPLSPHFDTPYTLSQVFSDRQILSGGSLGLSVSPELTIIETPVTSAYGDDVLIASPSTTYHAHGPYHFDSEQVVLKHLAVGGKDSTLPVPPSPPAARESAPVRRPKIEVIIPSLPSLLEDEQLSSLMSSIELAKFKSRNGSRSSLVEPSSGPPWLTTGGLSSQDRSIWPLSSSAERFLPSPYMKDPDAMGNRSPTTHRRRRGEEAPPPSAIGSAPGLQRTKSLGTVSEDLTEALAEFTSSEDTDASSSKDVAAQTHQQQASGSTGWCKVGDYIRTMISPVGADLASEEDCAYAGDANDGAPVPGGWAL</sequence>
<feature type="region of interest" description="Disordered" evidence="1">
    <location>
        <begin position="597"/>
        <end position="640"/>
    </location>
</feature>
<reference evidence="2" key="1">
    <citation type="submission" date="2022-06" db="EMBL/GenBank/DDBJ databases">
        <title>Genome Sequence of Candolleomyces eurysporus.</title>
        <authorList>
            <person name="Buettner E."/>
        </authorList>
    </citation>
    <scope>NUCLEOTIDE SEQUENCE</scope>
    <source>
        <strain evidence="2">VTCC 930004</strain>
    </source>
</reference>
<evidence type="ECO:0000313" key="2">
    <source>
        <dbReference type="EMBL" id="KAJ2926953.1"/>
    </source>
</evidence>
<organism evidence="2 3">
    <name type="scientific">Candolleomyces eurysporus</name>
    <dbReference type="NCBI Taxonomy" id="2828524"/>
    <lineage>
        <taxon>Eukaryota</taxon>
        <taxon>Fungi</taxon>
        <taxon>Dikarya</taxon>
        <taxon>Basidiomycota</taxon>
        <taxon>Agaricomycotina</taxon>
        <taxon>Agaricomycetes</taxon>
        <taxon>Agaricomycetidae</taxon>
        <taxon>Agaricales</taxon>
        <taxon>Agaricineae</taxon>
        <taxon>Psathyrellaceae</taxon>
        <taxon>Candolleomyces</taxon>
    </lineage>
</organism>
<feature type="compositionally biased region" description="Polar residues" evidence="1">
    <location>
        <begin position="101"/>
        <end position="111"/>
    </location>
</feature>
<dbReference type="Proteomes" id="UP001140091">
    <property type="component" value="Unassembled WGS sequence"/>
</dbReference>